<organism evidence="2 3">
    <name type="scientific">Candidatus Phocaeicola faecigallinarum</name>
    <dbReference type="NCBI Taxonomy" id="2838732"/>
    <lineage>
        <taxon>Bacteria</taxon>
        <taxon>Pseudomonadati</taxon>
        <taxon>Bacteroidota</taxon>
        <taxon>Bacteroidia</taxon>
        <taxon>Bacteroidales</taxon>
        <taxon>Bacteroidaceae</taxon>
        <taxon>Phocaeicola</taxon>
    </lineage>
</organism>
<dbReference type="AlphaFoldDB" id="A0A948WUI5"/>
<dbReference type="InterPro" id="IPR029052">
    <property type="entry name" value="Metallo-depent_PP-like"/>
</dbReference>
<reference evidence="2" key="1">
    <citation type="journal article" date="2021" name="PeerJ">
        <title>Extensive microbial diversity within the chicken gut microbiome revealed by metagenomics and culture.</title>
        <authorList>
            <person name="Gilroy R."/>
            <person name="Ravi A."/>
            <person name="Getino M."/>
            <person name="Pursley I."/>
            <person name="Horton D.L."/>
            <person name="Alikhan N.F."/>
            <person name="Baker D."/>
            <person name="Gharbi K."/>
            <person name="Hall N."/>
            <person name="Watson M."/>
            <person name="Adriaenssens E.M."/>
            <person name="Foster-Nyarko E."/>
            <person name="Jarju S."/>
            <person name="Secka A."/>
            <person name="Antonio M."/>
            <person name="Oren A."/>
            <person name="Chaudhuri R.R."/>
            <person name="La Ragione R."/>
            <person name="Hildebrand F."/>
            <person name="Pallen M.J."/>
        </authorList>
    </citation>
    <scope>NUCLEOTIDE SEQUENCE</scope>
    <source>
        <strain evidence="2">G4-2901</strain>
    </source>
</reference>
<reference evidence="2" key="2">
    <citation type="submission" date="2021-04" db="EMBL/GenBank/DDBJ databases">
        <authorList>
            <person name="Gilroy R."/>
        </authorList>
    </citation>
    <scope>NUCLEOTIDE SEQUENCE</scope>
    <source>
        <strain evidence="2">G4-2901</strain>
    </source>
</reference>
<protein>
    <submittedName>
        <fullName evidence="2">Metallophosphoesterase</fullName>
    </submittedName>
</protein>
<dbReference type="SUPFAM" id="SSF56300">
    <property type="entry name" value="Metallo-dependent phosphatases"/>
    <property type="match status" value="1"/>
</dbReference>
<feature type="domain" description="Calcineurin-like phosphoesterase" evidence="1">
    <location>
        <begin position="28"/>
        <end position="235"/>
    </location>
</feature>
<evidence type="ECO:0000313" key="3">
    <source>
        <dbReference type="Proteomes" id="UP000783796"/>
    </source>
</evidence>
<evidence type="ECO:0000259" key="1">
    <source>
        <dbReference type="Pfam" id="PF00149"/>
    </source>
</evidence>
<dbReference type="Proteomes" id="UP000783796">
    <property type="component" value="Unassembled WGS sequence"/>
</dbReference>
<accession>A0A948WUI5</accession>
<dbReference type="Pfam" id="PF00149">
    <property type="entry name" value="Metallophos"/>
    <property type="match status" value="1"/>
</dbReference>
<name>A0A948WUI5_9BACT</name>
<comment type="caution">
    <text evidence="2">The sequence shown here is derived from an EMBL/GenBank/DDBJ whole genome shotgun (WGS) entry which is preliminary data.</text>
</comment>
<dbReference type="GO" id="GO:0016787">
    <property type="term" value="F:hydrolase activity"/>
    <property type="evidence" value="ECO:0007669"/>
    <property type="project" value="InterPro"/>
</dbReference>
<evidence type="ECO:0000313" key="2">
    <source>
        <dbReference type="EMBL" id="MBU3836862.1"/>
    </source>
</evidence>
<dbReference type="EMBL" id="JAHLFW010000005">
    <property type="protein sequence ID" value="MBU3836862.1"/>
    <property type="molecule type" value="Genomic_DNA"/>
</dbReference>
<proteinExistence type="predicted"/>
<gene>
    <name evidence="2" type="ORF">H9777_00740</name>
</gene>
<sequence length="366" mass="42257">MRTIRFISLFLFLIFNFINVLTLDAEEIRFIYCSDLHYGIKRNFRGKECETYKVVDEMLKSFTLLYSSPLPSDGGAGAGTVFGEPDFLICTGDISNRMQKGAWTASESWNQFKKDWIDALDYPVYVVPGNHDISNAIGYPKKLSPERDDASAVGIFNHNMPMYGHSEIEDFNYPENSVRYSFVRDSLRFMFIGMWPDGNMRMWMDSVMTEDPVSPVIIFTHDPVEADAKHYTNPNYPYNINAVDKFENLLSDTCSVDNINKLPEGNWSRFERFVESHPQIKAYFHGDCNYNEFYEWKGINGTVSLPVFRVDSPMKGEYSSRNENLLSYQVVCIDTDNKIITVRECLWNKDGLTSITWGEVKTISYK</sequence>
<dbReference type="InterPro" id="IPR004843">
    <property type="entry name" value="Calcineurin-like_PHP"/>
</dbReference>
<dbReference type="Gene3D" id="3.60.21.10">
    <property type="match status" value="1"/>
</dbReference>